<dbReference type="GO" id="GO:0015074">
    <property type="term" value="P:DNA integration"/>
    <property type="evidence" value="ECO:0007669"/>
    <property type="project" value="UniProtKB-KW"/>
</dbReference>
<dbReference type="AlphaFoldDB" id="A0A9D2I208"/>
<dbReference type="PANTHER" id="PTHR30629:SF2">
    <property type="entry name" value="PROPHAGE INTEGRASE INTS-RELATED"/>
    <property type="match status" value="1"/>
</dbReference>
<dbReference type="Pfam" id="PF14657">
    <property type="entry name" value="Arm-DNA-bind_4"/>
    <property type="match status" value="1"/>
</dbReference>
<dbReference type="InterPro" id="IPR028259">
    <property type="entry name" value="AP2-like_int_N"/>
</dbReference>
<dbReference type="InterPro" id="IPR011010">
    <property type="entry name" value="DNA_brk_join_enz"/>
</dbReference>
<proteinExistence type="inferred from homology"/>
<name>A0A9D2I208_9LACT</name>
<dbReference type="Gene3D" id="1.10.443.10">
    <property type="entry name" value="Intergrase catalytic core"/>
    <property type="match status" value="1"/>
</dbReference>
<keyword evidence="4" id="KW-0233">DNA recombination</keyword>
<sequence>MADIKKYKKNDGTTAYMFNAYVGLNPVTNKNVYRKRQGFKTKKQAQLALADLLRDIEENGISKNSTEIIRFQELYDLWIEQQSLSVKESTLIDQKCFVQTHILPKLGKTKLTDISVVQCQRLVNSVYASGLKRYSYVRSVTAQIMRYGESLEIMKDNPMKRTILPRKKEEEGKLKYYTKEELNNFFKNVIENGDYQQFAFFRLLAFTGARKSEIAALQWSDIDFKNKSIDINKTVSKDENNNIILQPPKTSSSKRIISIDDETLKILSKWRVLQRTDYLQMGFNTSKKKQHLFTDAKNELHKLAIPNQWLNSLIRKYKLPRITPHHFRHTHASLLLQAGIPIKEVSERLGHKDITITLEIYSHVMPEEKEKTAAKFASFVGF</sequence>
<dbReference type="PANTHER" id="PTHR30629">
    <property type="entry name" value="PROPHAGE INTEGRASE"/>
    <property type="match status" value="1"/>
</dbReference>
<evidence type="ECO:0000256" key="1">
    <source>
        <dbReference type="ARBA" id="ARBA00008857"/>
    </source>
</evidence>
<organism evidence="6 7">
    <name type="scientific">Candidatus Jeotgalibaca merdavium</name>
    <dbReference type="NCBI Taxonomy" id="2838627"/>
    <lineage>
        <taxon>Bacteria</taxon>
        <taxon>Bacillati</taxon>
        <taxon>Bacillota</taxon>
        <taxon>Bacilli</taxon>
        <taxon>Lactobacillales</taxon>
        <taxon>Carnobacteriaceae</taxon>
        <taxon>Jeotgalibaca</taxon>
    </lineage>
</organism>
<comment type="caution">
    <text evidence="6">The sequence shown here is derived from an EMBL/GenBank/DDBJ whole genome shotgun (WGS) entry which is preliminary data.</text>
</comment>
<dbReference type="SUPFAM" id="SSF56349">
    <property type="entry name" value="DNA breaking-rejoining enzymes"/>
    <property type="match status" value="1"/>
</dbReference>
<accession>A0A9D2I208</accession>
<keyword evidence="2" id="KW-0229">DNA integration</keyword>
<protein>
    <submittedName>
        <fullName evidence="6">Site-specific integrase</fullName>
    </submittedName>
</protein>
<evidence type="ECO:0000256" key="2">
    <source>
        <dbReference type="ARBA" id="ARBA00022908"/>
    </source>
</evidence>
<dbReference type="CDD" id="cd01189">
    <property type="entry name" value="INT_ICEBs1_C_like"/>
    <property type="match status" value="1"/>
</dbReference>
<dbReference type="InterPro" id="IPR002104">
    <property type="entry name" value="Integrase_catalytic"/>
</dbReference>
<dbReference type="InterPro" id="IPR004107">
    <property type="entry name" value="Integrase_SAM-like_N"/>
</dbReference>
<dbReference type="InterPro" id="IPR050808">
    <property type="entry name" value="Phage_Integrase"/>
</dbReference>
<dbReference type="InterPro" id="IPR013762">
    <property type="entry name" value="Integrase-like_cat_sf"/>
</dbReference>
<dbReference type="PROSITE" id="PS51898">
    <property type="entry name" value="TYR_RECOMBINASE"/>
    <property type="match status" value="1"/>
</dbReference>
<evidence type="ECO:0000313" key="6">
    <source>
        <dbReference type="EMBL" id="HJA90865.1"/>
    </source>
</evidence>
<dbReference type="GO" id="GO:0006310">
    <property type="term" value="P:DNA recombination"/>
    <property type="evidence" value="ECO:0007669"/>
    <property type="project" value="UniProtKB-KW"/>
</dbReference>
<evidence type="ECO:0000256" key="4">
    <source>
        <dbReference type="ARBA" id="ARBA00023172"/>
    </source>
</evidence>
<dbReference type="Pfam" id="PF00589">
    <property type="entry name" value="Phage_integrase"/>
    <property type="match status" value="1"/>
</dbReference>
<evidence type="ECO:0000256" key="3">
    <source>
        <dbReference type="ARBA" id="ARBA00023125"/>
    </source>
</evidence>
<reference evidence="6" key="1">
    <citation type="journal article" date="2021" name="PeerJ">
        <title>Extensive microbial diversity within the chicken gut microbiome revealed by metagenomics and culture.</title>
        <authorList>
            <person name="Gilroy R."/>
            <person name="Ravi A."/>
            <person name="Getino M."/>
            <person name="Pursley I."/>
            <person name="Horton D.L."/>
            <person name="Alikhan N.F."/>
            <person name="Baker D."/>
            <person name="Gharbi K."/>
            <person name="Hall N."/>
            <person name="Watson M."/>
            <person name="Adriaenssens E.M."/>
            <person name="Foster-Nyarko E."/>
            <person name="Jarju S."/>
            <person name="Secka A."/>
            <person name="Antonio M."/>
            <person name="Oren A."/>
            <person name="Chaudhuri R.R."/>
            <person name="La Ragione R."/>
            <person name="Hildebrand F."/>
            <person name="Pallen M.J."/>
        </authorList>
    </citation>
    <scope>NUCLEOTIDE SEQUENCE</scope>
    <source>
        <strain evidence="6">CHK171-505</strain>
    </source>
</reference>
<reference evidence="6" key="2">
    <citation type="submission" date="2021-04" db="EMBL/GenBank/DDBJ databases">
        <authorList>
            <person name="Gilroy R."/>
        </authorList>
    </citation>
    <scope>NUCLEOTIDE SEQUENCE</scope>
    <source>
        <strain evidence="6">CHK171-505</strain>
    </source>
</reference>
<comment type="similarity">
    <text evidence="1">Belongs to the 'phage' integrase family.</text>
</comment>
<evidence type="ECO:0000259" key="5">
    <source>
        <dbReference type="PROSITE" id="PS51898"/>
    </source>
</evidence>
<gene>
    <name evidence="6" type="ORF">H9948_08765</name>
</gene>
<dbReference type="Gene3D" id="1.10.150.130">
    <property type="match status" value="1"/>
</dbReference>
<dbReference type="GO" id="GO:0003677">
    <property type="term" value="F:DNA binding"/>
    <property type="evidence" value="ECO:0007669"/>
    <property type="project" value="UniProtKB-KW"/>
</dbReference>
<dbReference type="Pfam" id="PF14659">
    <property type="entry name" value="Phage_int_SAM_3"/>
    <property type="match status" value="1"/>
</dbReference>
<evidence type="ECO:0000313" key="7">
    <source>
        <dbReference type="Proteomes" id="UP000886856"/>
    </source>
</evidence>
<feature type="domain" description="Tyr recombinase" evidence="5">
    <location>
        <begin position="172"/>
        <end position="374"/>
    </location>
</feature>
<dbReference type="InterPro" id="IPR010998">
    <property type="entry name" value="Integrase_recombinase_N"/>
</dbReference>
<dbReference type="Proteomes" id="UP000886856">
    <property type="component" value="Unassembled WGS sequence"/>
</dbReference>
<dbReference type="EMBL" id="DWYW01000200">
    <property type="protein sequence ID" value="HJA90865.1"/>
    <property type="molecule type" value="Genomic_DNA"/>
</dbReference>
<keyword evidence="3" id="KW-0238">DNA-binding</keyword>